<evidence type="ECO:0000313" key="1">
    <source>
        <dbReference type="EMBL" id="KXN74079.1"/>
    </source>
</evidence>
<dbReference type="EMBL" id="KQ964428">
    <property type="protein sequence ID" value="KXN74079.1"/>
    <property type="molecule type" value="Genomic_DNA"/>
</dbReference>
<gene>
    <name evidence="1" type="ORF">CONCODRAFT_67845</name>
</gene>
<proteinExistence type="predicted"/>
<keyword evidence="2" id="KW-1185">Reference proteome</keyword>
<name>A0A137PGE6_CONC2</name>
<organism evidence="1 2">
    <name type="scientific">Conidiobolus coronatus (strain ATCC 28846 / CBS 209.66 / NRRL 28638)</name>
    <name type="common">Delacroixia coronata</name>
    <dbReference type="NCBI Taxonomy" id="796925"/>
    <lineage>
        <taxon>Eukaryota</taxon>
        <taxon>Fungi</taxon>
        <taxon>Fungi incertae sedis</taxon>
        <taxon>Zoopagomycota</taxon>
        <taxon>Entomophthoromycotina</taxon>
        <taxon>Entomophthoromycetes</taxon>
        <taxon>Entomophthorales</taxon>
        <taxon>Ancylistaceae</taxon>
        <taxon>Conidiobolus</taxon>
    </lineage>
</organism>
<protein>
    <submittedName>
        <fullName evidence="1">Uncharacterized protein</fullName>
    </submittedName>
</protein>
<accession>A0A137PGE6</accession>
<dbReference type="AlphaFoldDB" id="A0A137PGE6"/>
<dbReference type="Proteomes" id="UP000070444">
    <property type="component" value="Unassembled WGS sequence"/>
</dbReference>
<evidence type="ECO:0000313" key="2">
    <source>
        <dbReference type="Proteomes" id="UP000070444"/>
    </source>
</evidence>
<reference evidence="1 2" key="1">
    <citation type="journal article" date="2015" name="Genome Biol. Evol.">
        <title>Phylogenomic analyses indicate that early fungi evolved digesting cell walls of algal ancestors of land plants.</title>
        <authorList>
            <person name="Chang Y."/>
            <person name="Wang S."/>
            <person name="Sekimoto S."/>
            <person name="Aerts A.L."/>
            <person name="Choi C."/>
            <person name="Clum A."/>
            <person name="LaButti K.M."/>
            <person name="Lindquist E.A."/>
            <person name="Yee Ngan C."/>
            <person name="Ohm R.A."/>
            <person name="Salamov A.A."/>
            <person name="Grigoriev I.V."/>
            <person name="Spatafora J.W."/>
            <person name="Berbee M.L."/>
        </authorList>
    </citation>
    <scope>NUCLEOTIDE SEQUENCE [LARGE SCALE GENOMIC DNA]</scope>
    <source>
        <strain evidence="1 2">NRRL 28638</strain>
    </source>
</reference>
<sequence>MLLSLLNDDVQLEDELSNFYRIYYLKSTNLLLDQELALINENNLNQNNTCCDYPVFYATEQLIKCSLNHLCNTNFQPINYEYDYSNAQNLDCIKGYDPDQPINCFSGPYSNDPFQIINYEYDCINTMDSAINNNSLFNPFENIFECGKLNLSIAGQQDENKLYFKNSNNKREYKEISIGDFPTPFEVEMVRKGYSKCVVNNGDAYSPHWIIYHNGDKEGLCQICFENKVEETFKLKSSSYW</sequence>